<dbReference type="NCBIfam" id="TIGR00350">
    <property type="entry name" value="lytR_cpsA_psr"/>
    <property type="match status" value="1"/>
</dbReference>
<dbReference type="RefSeq" id="WP_307303329.1">
    <property type="nucleotide sequence ID" value="NZ_JAUSRE010000001.1"/>
</dbReference>
<name>A0ABT9RMN8_9MICC</name>
<comment type="caution">
    <text evidence="5">The sequence shown here is derived from an EMBL/GenBank/DDBJ whole genome shotgun (WGS) entry which is preliminary data.</text>
</comment>
<evidence type="ECO:0000256" key="3">
    <source>
        <dbReference type="SAM" id="Phobius"/>
    </source>
</evidence>
<reference evidence="5 6" key="1">
    <citation type="submission" date="2023-07" db="EMBL/GenBank/DDBJ databases">
        <title>Sorghum-associated microbial communities from plants grown in Nebraska, USA.</title>
        <authorList>
            <person name="Schachtman D."/>
        </authorList>
    </citation>
    <scope>NUCLEOTIDE SEQUENCE [LARGE SCALE GENOMIC DNA]</scope>
    <source>
        <strain evidence="5 6">CC222</strain>
    </source>
</reference>
<dbReference type="PANTHER" id="PTHR33392:SF6">
    <property type="entry name" value="POLYISOPRENYL-TEICHOIC ACID--PEPTIDOGLYCAN TEICHOIC ACID TRANSFERASE TAGU"/>
    <property type="match status" value="1"/>
</dbReference>
<evidence type="ECO:0000259" key="4">
    <source>
        <dbReference type="Pfam" id="PF03816"/>
    </source>
</evidence>
<dbReference type="EMBL" id="JAUSRE010000001">
    <property type="protein sequence ID" value="MDP9886498.1"/>
    <property type="molecule type" value="Genomic_DNA"/>
</dbReference>
<keyword evidence="3" id="KW-0812">Transmembrane</keyword>
<keyword evidence="6" id="KW-1185">Reference proteome</keyword>
<evidence type="ECO:0000256" key="1">
    <source>
        <dbReference type="ARBA" id="ARBA00006068"/>
    </source>
</evidence>
<evidence type="ECO:0000256" key="2">
    <source>
        <dbReference type="SAM" id="MobiDB-lite"/>
    </source>
</evidence>
<feature type="transmembrane region" description="Helical" evidence="3">
    <location>
        <begin position="134"/>
        <end position="157"/>
    </location>
</feature>
<dbReference type="Proteomes" id="UP001226577">
    <property type="component" value="Unassembled WGS sequence"/>
</dbReference>
<keyword evidence="3" id="KW-0472">Membrane</keyword>
<protein>
    <submittedName>
        <fullName evidence="5">LCP family protein required for cell wall assembly</fullName>
    </submittedName>
</protein>
<dbReference type="InterPro" id="IPR050922">
    <property type="entry name" value="LytR/CpsA/Psr_CW_biosynth"/>
</dbReference>
<sequence length="550" mass="57720">MATSSSVPHTGSGPSLMDPVRYPVSASSPVRTKRAFVLILLTLLLPGSAQLVAGDRKLGRTALRVTLSAWAVLLLAVLLLLLNRSLVISVVTNPVTSLVLVVLLAALALGWSFLFLNTLRLIRPVLLAPRARPAVGIALVLALVLGSGSVGYAAYLLNVGRNAIGNIFSSGPAIKAVEGRYNFLLMGGDAGDDRTGRRPDSLSVLSVDAETGQTAIISVPRNFQNAQFSAGSPMRSIYPDGYNCGNECLINAINTEVTNEHADLYPGVPDPGAQATMEAVSGTLGMQIQAYVLVDMDGFSKLIDAMGGIHIKAGGWVPISGETIDEANGIHGMPLGWIPAGENKLDGFHALWYGRSREFVDDYARIARQQCVQQAMLKQLDPATLLSKFEDIANAGTKVVDSNISSTQLGSFLDLAIKARGKDVKRLTIGPPDFDPSFSTNPDFDQIHQRVDQVLASASAKGAQSAGIPDGGAAVPQAGAGHVQAAGAVPAALPETAKAGQQPPPSDFTPVTTTPDGEPITEAMLNDLKRQGDEEAIRQLVATNGQCAPL</sequence>
<evidence type="ECO:0000313" key="5">
    <source>
        <dbReference type="EMBL" id="MDP9886498.1"/>
    </source>
</evidence>
<dbReference type="Pfam" id="PF03816">
    <property type="entry name" value="LytR_cpsA_psr"/>
    <property type="match status" value="1"/>
</dbReference>
<dbReference type="Gene3D" id="3.40.630.190">
    <property type="entry name" value="LCP protein"/>
    <property type="match status" value="1"/>
</dbReference>
<accession>A0ABT9RMN8</accession>
<keyword evidence="3" id="KW-1133">Transmembrane helix</keyword>
<feature type="transmembrane region" description="Helical" evidence="3">
    <location>
        <begin position="35"/>
        <end position="53"/>
    </location>
</feature>
<feature type="transmembrane region" description="Helical" evidence="3">
    <location>
        <begin position="65"/>
        <end position="86"/>
    </location>
</feature>
<feature type="domain" description="Cell envelope-related transcriptional attenuator" evidence="4">
    <location>
        <begin position="198"/>
        <end position="380"/>
    </location>
</feature>
<feature type="transmembrane region" description="Helical" evidence="3">
    <location>
        <begin position="98"/>
        <end position="122"/>
    </location>
</feature>
<organism evidence="5 6">
    <name type="scientific">Pseudarthrobacter enclensis</name>
    <dbReference type="NCBI Taxonomy" id="993070"/>
    <lineage>
        <taxon>Bacteria</taxon>
        <taxon>Bacillati</taxon>
        <taxon>Actinomycetota</taxon>
        <taxon>Actinomycetes</taxon>
        <taxon>Micrococcales</taxon>
        <taxon>Micrococcaceae</taxon>
        <taxon>Pseudarthrobacter</taxon>
    </lineage>
</organism>
<dbReference type="InterPro" id="IPR004474">
    <property type="entry name" value="LytR_CpsA_psr"/>
</dbReference>
<dbReference type="PANTHER" id="PTHR33392">
    <property type="entry name" value="POLYISOPRENYL-TEICHOIC ACID--PEPTIDOGLYCAN TEICHOIC ACID TRANSFERASE TAGU"/>
    <property type="match status" value="1"/>
</dbReference>
<feature type="region of interest" description="Disordered" evidence="2">
    <location>
        <begin position="496"/>
        <end position="519"/>
    </location>
</feature>
<comment type="similarity">
    <text evidence="1">Belongs to the LytR/CpsA/Psr (LCP) family.</text>
</comment>
<proteinExistence type="inferred from homology"/>
<evidence type="ECO:0000313" key="6">
    <source>
        <dbReference type="Proteomes" id="UP001226577"/>
    </source>
</evidence>
<gene>
    <name evidence="5" type="ORF">J2X98_000064</name>
</gene>